<reference evidence="1" key="2">
    <citation type="submission" date="2022-04" db="EMBL/GenBank/DDBJ databases">
        <title>Antimicrobial genetic elements in methicillin-resistant Macrococcus armenti.</title>
        <authorList>
            <person name="Keller J.E."/>
            <person name="Schwendener S."/>
            <person name="Pantucek R."/>
            <person name="Perreten V."/>
        </authorList>
    </citation>
    <scope>NUCLEOTIDE SEQUENCE</scope>
    <source>
        <strain evidence="1">CCM 2609</strain>
    </source>
</reference>
<organism evidence="1 2">
    <name type="scientific">Macrococcus armenti</name>
    <dbReference type="NCBI Taxonomy" id="2875764"/>
    <lineage>
        <taxon>Bacteria</taxon>
        <taxon>Bacillati</taxon>
        <taxon>Bacillota</taxon>
        <taxon>Bacilli</taxon>
        <taxon>Bacillales</taxon>
        <taxon>Staphylococcaceae</taxon>
        <taxon>Macrococcus</taxon>
    </lineage>
</organism>
<name>A0ABY3ZSR8_9STAP</name>
<gene>
    <name evidence="1" type="ORF">MRZ06_07890</name>
</gene>
<dbReference type="RefSeq" id="WP_224185150.1">
    <property type="nucleotide sequence ID" value="NZ_CP083595.1"/>
</dbReference>
<dbReference type="EMBL" id="CP094348">
    <property type="protein sequence ID" value="UOB19955.1"/>
    <property type="molecule type" value="Genomic_DNA"/>
</dbReference>
<accession>A0ABY3ZSR8</accession>
<evidence type="ECO:0008006" key="3">
    <source>
        <dbReference type="Google" id="ProtNLM"/>
    </source>
</evidence>
<sequence length="94" mass="10814">MKKRYLLVIPVAIAALYYSRNHVAMKHPKKVLEETKQAYRDVTGSAINYTPEKVIKFGAITHVYRGMINTPKSNYEFIADCYTGELIDVQEIVF</sequence>
<evidence type="ECO:0000313" key="2">
    <source>
        <dbReference type="Proteomes" id="UP000830343"/>
    </source>
</evidence>
<dbReference type="Proteomes" id="UP000830343">
    <property type="component" value="Chromosome"/>
</dbReference>
<evidence type="ECO:0000313" key="1">
    <source>
        <dbReference type="EMBL" id="UOB19955.1"/>
    </source>
</evidence>
<keyword evidence="2" id="KW-1185">Reference proteome</keyword>
<protein>
    <recommendedName>
        <fullName evidence="3">PepSY domain-containing protein</fullName>
    </recommendedName>
</protein>
<reference evidence="1" key="1">
    <citation type="submission" date="2022-03" db="EMBL/GenBank/DDBJ databases">
        <authorList>
            <person name="Vrbovska V."/>
            <person name="Kovarovic V."/>
            <person name="Botka T."/>
            <person name="Pantucek R."/>
        </authorList>
    </citation>
    <scope>NUCLEOTIDE SEQUENCE</scope>
    <source>
        <strain evidence="1">CCM 2609</strain>
    </source>
</reference>
<proteinExistence type="predicted"/>